<reference evidence="9 10" key="1">
    <citation type="submission" date="2017-07" db="EMBL/GenBank/DDBJ databases">
        <title>Draft sequence of Rhodococcus enclensis 23b-28.</title>
        <authorList>
            <person name="Besaury L."/>
            <person name="Sancelme M."/>
            <person name="Amato P."/>
            <person name="Lallement A."/>
            <person name="Delort A.-M."/>
        </authorList>
    </citation>
    <scope>NUCLEOTIDE SEQUENCE [LARGE SCALE GENOMIC DNA]</scope>
    <source>
        <strain evidence="9 10">23b-28</strain>
    </source>
</reference>
<proteinExistence type="inferred from homology"/>
<dbReference type="InterPro" id="IPR037185">
    <property type="entry name" value="EmrE-like"/>
</dbReference>
<name>A0A2A5JI71_RHOSG</name>
<comment type="caution">
    <text evidence="9">The sequence shown here is derived from an EMBL/GenBank/DDBJ whole genome shotgun (WGS) entry which is preliminary data.</text>
</comment>
<evidence type="ECO:0000256" key="6">
    <source>
        <dbReference type="SAM" id="MobiDB-lite"/>
    </source>
</evidence>
<evidence type="ECO:0000313" key="10">
    <source>
        <dbReference type="Proteomes" id="UP000230886"/>
    </source>
</evidence>
<dbReference type="PANTHER" id="PTHR32322:SF9">
    <property type="entry name" value="AMINO-ACID METABOLITE EFFLUX PUMP-RELATED"/>
    <property type="match status" value="1"/>
</dbReference>
<dbReference type="EMBL" id="NOVD01000001">
    <property type="protein sequence ID" value="PCK29096.1"/>
    <property type="molecule type" value="Genomic_DNA"/>
</dbReference>
<gene>
    <name evidence="9" type="ORF">CHR55_01555</name>
</gene>
<evidence type="ECO:0000256" key="2">
    <source>
        <dbReference type="ARBA" id="ARBA00007362"/>
    </source>
</evidence>
<dbReference type="InterPro" id="IPR050638">
    <property type="entry name" value="AA-Vitamin_Transporters"/>
</dbReference>
<dbReference type="GeneID" id="64138248"/>
<dbReference type="PANTHER" id="PTHR32322">
    <property type="entry name" value="INNER MEMBRANE TRANSPORTER"/>
    <property type="match status" value="1"/>
</dbReference>
<dbReference type="SUPFAM" id="SSF103481">
    <property type="entry name" value="Multidrug resistance efflux transporter EmrE"/>
    <property type="match status" value="2"/>
</dbReference>
<accession>A0A2A5JI71</accession>
<dbReference type="InterPro" id="IPR000620">
    <property type="entry name" value="EamA_dom"/>
</dbReference>
<feature type="domain" description="EamA" evidence="8">
    <location>
        <begin position="26"/>
        <end position="153"/>
    </location>
</feature>
<keyword evidence="5 7" id="KW-0472">Membrane</keyword>
<dbReference type="Pfam" id="PF00892">
    <property type="entry name" value="EamA"/>
    <property type="match status" value="2"/>
</dbReference>
<comment type="subcellular location">
    <subcellularLocation>
        <location evidence="1">Membrane</location>
        <topology evidence="1">Multi-pass membrane protein</topology>
    </subcellularLocation>
</comment>
<feature type="region of interest" description="Disordered" evidence="6">
    <location>
        <begin position="1"/>
        <end position="21"/>
    </location>
</feature>
<dbReference type="Proteomes" id="UP000230886">
    <property type="component" value="Unassembled WGS sequence"/>
</dbReference>
<feature type="transmembrane region" description="Helical" evidence="7">
    <location>
        <begin position="200"/>
        <end position="218"/>
    </location>
</feature>
<feature type="domain" description="EamA" evidence="8">
    <location>
        <begin position="168"/>
        <end position="301"/>
    </location>
</feature>
<feature type="transmembrane region" description="Helical" evidence="7">
    <location>
        <begin position="285"/>
        <end position="303"/>
    </location>
</feature>
<feature type="transmembrane region" description="Helical" evidence="7">
    <location>
        <begin position="51"/>
        <end position="69"/>
    </location>
</feature>
<feature type="transmembrane region" description="Helical" evidence="7">
    <location>
        <begin position="106"/>
        <end position="132"/>
    </location>
</feature>
<feature type="transmembrane region" description="Helical" evidence="7">
    <location>
        <begin position="81"/>
        <end position="100"/>
    </location>
</feature>
<evidence type="ECO:0000256" key="7">
    <source>
        <dbReference type="SAM" id="Phobius"/>
    </source>
</evidence>
<accession>A0A4S5DZT9</accession>
<feature type="transmembrane region" description="Helical" evidence="7">
    <location>
        <begin position="166"/>
        <end position="188"/>
    </location>
</feature>
<feature type="transmembrane region" description="Helical" evidence="7">
    <location>
        <begin position="26"/>
        <end position="45"/>
    </location>
</feature>
<evidence type="ECO:0000313" key="9">
    <source>
        <dbReference type="EMBL" id="PCK29096.1"/>
    </source>
</evidence>
<dbReference type="GO" id="GO:0016020">
    <property type="term" value="C:membrane"/>
    <property type="evidence" value="ECO:0007669"/>
    <property type="project" value="UniProtKB-SubCell"/>
</dbReference>
<evidence type="ECO:0000256" key="1">
    <source>
        <dbReference type="ARBA" id="ARBA00004141"/>
    </source>
</evidence>
<dbReference type="RefSeq" id="WP_042447620.1">
    <property type="nucleotide sequence ID" value="NZ_AP023172.1"/>
</dbReference>
<organism evidence="9 10">
    <name type="scientific">Rhodococcus qingshengii</name>
    <dbReference type="NCBI Taxonomy" id="334542"/>
    <lineage>
        <taxon>Bacteria</taxon>
        <taxon>Bacillati</taxon>
        <taxon>Actinomycetota</taxon>
        <taxon>Actinomycetes</taxon>
        <taxon>Mycobacteriales</taxon>
        <taxon>Nocardiaceae</taxon>
        <taxon>Rhodococcus</taxon>
        <taxon>Rhodococcus erythropolis group</taxon>
    </lineage>
</organism>
<keyword evidence="4 7" id="KW-1133">Transmembrane helix</keyword>
<dbReference type="AlphaFoldDB" id="A0A2A5JI71"/>
<evidence type="ECO:0000256" key="3">
    <source>
        <dbReference type="ARBA" id="ARBA00022692"/>
    </source>
</evidence>
<comment type="similarity">
    <text evidence="2">Belongs to the EamA transporter family.</text>
</comment>
<sequence length="316" mass="32884">MTTLTSATAQTPTPTRTPRGRIDPRLLVVGGAAAISISSLLIKLADVGPSTAVFFRCFLALPPLLWLAWREYRRVGKPSRRAVVLQVLGGLLLGLDFALWSQSILMIGAGMASVVVNVQVVVVPALSWLVFGHRVPMRFVFALPFMFTGIALAGGVFGGGGTGDDLLWGTALSLVSGIAYGGYIFVVGRTGEADRAASQVLISTTSAGIAGSVIGSLWGRIDFVPGWEAFGWLAALALVGQVFGWMLMGHSLPRLPAEVGATLLLMQPVLAVLLAVVLLGERPGVGQLLGCVVVVGAVSAVSVRRTRAVTRVGSAG</sequence>
<feature type="transmembrane region" description="Helical" evidence="7">
    <location>
        <begin position="259"/>
        <end position="279"/>
    </location>
</feature>
<protein>
    <submittedName>
        <fullName evidence="9">EamA/RhaT family transporter</fullName>
    </submittedName>
</protein>
<feature type="compositionally biased region" description="Low complexity" evidence="6">
    <location>
        <begin position="1"/>
        <end position="17"/>
    </location>
</feature>
<evidence type="ECO:0000256" key="4">
    <source>
        <dbReference type="ARBA" id="ARBA00022989"/>
    </source>
</evidence>
<keyword evidence="3 7" id="KW-0812">Transmembrane</keyword>
<evidence type="ECO:0000256" key="5">
    <source>
        <dbReference type="ARBA" id="ARBA00023136"/>
    </source>
</evidence>
<evidence type="ECO:0000259" key="8">
    <source>
        <dbReference type="Pfam" id="PF00892"/>
    </source>
</evidence>
<feature type="transmembrane region" description="Helical" evidence="7">
    <location>
        <begin position="139"/>
        <end position="160"/>
    </location>
</feature>
<feature type="transmembrane region" description="Helical" evidence="7">
    <location>
        <begin position="230"/>
        <end position="247"/>
    </location>
</feature>